<dbReference type="InterPro" id="IPR036391">
    <property type="entry name" value="Thionin-like_sf"/>
</dbReference>
<organism evidence="8 9">
    <name type="scientific">Microthlaspi erraticum</name>
    <dbReference type="NCBI Taxonomy" id="1685480"/>
    <lineage>
        <taxon>Eukaryota</taxon>
        <taxon>Viridiplantae</taxon>
        <taxon>Streptophyta</taxon>
        <taxon>Embryophyta</taxon>
        <taxon>Tracheophyta</taxon>
        <taxon>Spermatophyta</taxon>
        <taxon>Magnoliopsida</taxon>
        <taxon>eudicotyledons</taxon>
        <taxon>Gunneridae</taxon>
        <taxon>Pentapetalae</taxon>
        <taxon>rosids</taxon>
        <taxon>malvids</taxon>
        <taxon>Brassicales</taxon>
        <taxon>Brassicaceae</taxon>
        <taxon>Coluteocarpeae</taxon>
        <taxon>Microthlaspi</taxon>
    </lineage>
</organism>
<evidence type="ECO:0008006" key="10">
    <source>
        <dbReference type="Google" id="ProtNLM"/>
    </source>
</evidence>
<feature type="chain" id="PRO_5025528435" description="Acidic protein" evidence="7">
    <location>
        <begin position="19"/>
        <end position="135"/>
    </location>
</feature>
<evidence type="ECO:0000313" key="9">
    <source>
        <dbReference type="Proteomes" id="UP000467841"/>
    </source>
</evidence>
<keyword evidence="4" id="KW-0800">Toxin</keyword>
<dbReference type="PANTHER" id="PTHR33920">
    <property type="entry name" value="THIONIN-2.1-RELATED"/>
    <property type="match status" value="1"/>
</dbReference>
<dbReference type="Pfam" id="PF00321">
    <property type="entry name" value="Thionin"/>
    <property type="match status" value="1"/>
</dbReference>
<keyword evidence="7" id="KW-0732">Signal</keyword>
<gene>
    <name evidence="8" type="ORF">MERR_LOCUS21637</name>
</gene>
<accession>A0A6D2JAY4</accession>
<keyword evidence="6" id="KW-1015">Disulfide bond</keyword>
<dbReference type="GO" id="GO:0090729">
    <property type="term" value="F:toxin activity"/>
    <property type="evidence" value="ECO:0007669"/>
    <property type="project" value="UniProtKB-KW"/>
</dbReference>
<name>A0A6D2JAY4_9BRAS</name>
<dbReference type="AlphaFoldDB" id="A0A6D2JAY4"/>
<dbReference type="Gene3D" id="3.30.1350.10">
    <property type="entry name" value="Thionin-like"/>
    <property type="match status" value="1"/>
</dbReference>
<dbReference type="EMBL" id="CACVBM020001146">
    <property type="protein sequence ID" value="CAA7034402.1"/>
    <property type="molecule type" value="Genomic_DNA"/>
</dbReference>
<evidence type="ECO:0000313" key="8">
    <source>
        <dbReference type="EMBL" id="CAA7034402.1"/>
    </source>
</evidence>
<comment type="caution">
    <text evidence="8">The sequence shown here is derived from an EMBL/GenBank/DDBJ whole genome shotgun (WGS) entry which is preliminary data.</text>
</comment>
<feature type="signal peptide" evidence="7">
    <location>
        <begin position="1"/>
        <end position="18"/>
    </location>
</feature>
<comment type="similarity">
    <text evidence="2">Belongs to the plant thionin (TC 1.C.44) family.</text>
</comment>
<evidence type="ECO:0000256" key="7">
    <source>
        <dbReference type="SAM" id="SignalP"/>
    </source>
</evidence>
<dbReference type="OrthoDB" id="653285at2759"/>
<evidence type="ECO:0000256" key="6">
    <source>
        <dbReference type="ARBA" id="ARBA00023157"/>
    </source>
</evidence>
<proteinExistence type="inferred from homology"/>
<dbReference type="PANTHER" id="PTHR33920:SF2">
    <property type="entry name" value="THIONIN-2.1-RELATED"/>
    <property type="match status" value="1"/>
</dbReference>
<sequence>MEGKTVVLSVLIMSVVLAQIQVEAKICCPTTTAKEAYAVCRFRGGLRAVCVFTNGCKIVDDGTSCPPGFPNDNLENSGKIVDEYCKLGCASSVCGAITTLQKSDASDIVNEAVAQCTNACSTFCTKGSKTALETA</sequence>
<dbReference type="InterPro" id="IPR001010">
    <property type="entry name" value="Thionin"/>
</dbReference>
<evidence type="ECO:0000256" key="1">
    <source>
        <dbReference type="ARBA" id="ARBA00004613"/>
    </source>
</evidence>
<dbReference type="Proteomes" id="UP000467841">
    <property type="component" value="Unassembled WGS sequence"/>
</dbReference>
<keyword evidence="9" id="KW-1185">Reference proteome</keyword>
<dbReference type="GO" id="GO:0006952">
    <property type="term" value="P:defense response"/>
    <property type="evidence" value="ECO:0007669"/>
    <property type="project" value="UniProtKB-KW"/>
</dbReference>
<dbReference type="SUPFAM" id="SSF57429">
    <property type="entry name" value="Crambin-like"/>
    <property type="match status" value="1"/>
</dbReference>
<protein>
    <recommendedName>
        <fullName evidence="10">Acidic protein</fullName>
    </recommendedName>
</protein>
<keyword evidence="3" id="KW-0964">Secreted</keyword>
<evidence type="ECO:0000256" key="5">
    <source>
        <dbReference type="ARBA" id="ARBA00022821"/>
    </source>
</evidence>
<evidence type="ECO:0000256" key="4">
    <source>
        <dbReference type="ARBA" id="ARBA00022656"/>
    </source>
</evidence>
<evidence type="ECO:0000256" key="2">
    <source>
        <dbReference type="ARBA" id="ARBA00009872"/>
    </source>
</evidence>
<keyword evidence="5" id="KW-0611">Plant defense</keyword>
<dbReference type="FunFam" id="3.30.1350.10:FF:000001">
    <property type="entry name" value="Hellethionin-D"/>
    <property type="match status" value="1"/>
</dbReference>
<comment type="subcellular location">
    <subcellularLocation>
        <location evidence="1">Secreted</location>
    </subcellularLocation>
</comment>
<reference evidence="8" key="1">
    <citation type="submission" date="2020-01" db="EMBL/GenBank/DDBJ databases">
        <authorList>
            <person name="Mishra B."/>
        </authorList>
    </citation>
    <scope>NUCLEOTIDE SEQUENCE [LARGE SCALE GENOMIC DNA]</scope>
</reference>
<dbReference type="GO" id="GO:0005576">
    <property type="term" value="C:extracellular region"/>
    <property type="evidence" value="ECO:0007669"/>
    <property type="project" value="UniProtKB-SubCell"/>
</dbReference>
<evidence type="ECO:0000256" key="3">
    <source>
        <dbReference type="ARBA" id="ARBA00022525"/>
    </source>
</evidence>